<comment type="caution">
    <text evidence="3">The sequence shown here is derived from an EMBL/GenBank/DDBJ whole genome shotgun (WGS) entry which is preliminary data.</text>
</comment>
<feature type="non-terminal residue" evidence="3">
    <location>
        <position position="894"/>
    </location>
</feature>
<dbReference type="PANTHER" id="PTHR24637">
    <property type="entry name" value="COLLAGEN"/>
    <property type="match status" value="1"/>
</dbReference>
<dbReference type="EMBL" id="NFMF01000017">
    <property type="protein sequence ID" value="PNH20416.1"/>
    <property type="molecule type" value="Genomic_DNA"/>
</dbReference>
<evidence type="ECO:0000256" key="1">
    <source>
        <dbReference type="SAM" id="MobiDB-lite"/>
    </source>
</evidence>
<dbReference type="InterPro" id="IPR008635">
    <property type="entry name" value="Coiled_stalk_dom"/>
</dbReference>
<evidence type="ECO:0000313" key="3">
    <source>
        <dbReference type="EMBL" id="PNH20416.1"/>
    </source>
</evidence>
<accession>A0A2J8B6N2</accession>
<evidence type="ECO:0000313" key="4">
    <source>
        <dbReference type="Proteomes" id="UP000242958"/>
    </source>
</evidence>
<feature type="non-terminal residue" evidence="3">
    <location>
        <position position="1"/>
    </location>
</feature>
<protein>
    <recommendedName>
        <fullName evidence="2">Trimeric autotransporter adhesin YadA-like stalk domain-containing protein</fullName>
    </recommendedName>
</protein>
<name>A0A2J8B6N2_9FIRM</name>
<dbReference type="InterPro" id="IPR011049">
    <property type="entry name" value="Serralysin-like_metalloprot_C"/>
</dbReference>
<dbReference type="GO" id="GO:0019867">
    <property type="term" value="C:outer membrane"/>
    <property type="evidence" value="ECO:0007669"/>
    <property type="project" value="InterPro"/>
</dbReference>
<gene>
    <name evidence="3" type="ORF">CAL30_07480</name>
</gene>
<feature type="domain" description="Trimeric autotransporter adhesin YadA-like stalk" evidence="2">
    <location>
        <begin position="344"/>
        <end position="385"/>
    </location>
</feature>
<proteinExistence type="predicted"/>
<dbReference type="AlphaFoldDB" id="A0A2J8B6N2"/>
<dbReference type="Gene3D" id="2.150.10.10">
    <property type="entry name" value="Serralysin-like metalloprotease, C-terminal"/>
    <property type="match status" value="1"/>
</dbReference>
<dbReference type="PANTHER" id="PTHR24637:SF417">
    <property type="entry name" value="COL_CUTICLE_N DOMAIN-CONTAINING PROTEIN"/>
    <property type="match status" value="1"/>
</dbReference>
<sequence>KDGTTVTVNGKDGTIGAQGPKGADGKDGASVTINGKDGTTIINGATDENGKKNTITLNGKDGTMGVDGKDGNSVTLNGQDGSIGMKGKDGTNAVSITTQNGKVGVDGKDGETRLVVKEGTKTHELATMNDGMQFDGDIGAENKLKLNQKLTVTGGITDNAKLSQDDNIGVIADGTSTLTLRLAKAIKGLDSITLGTGDTAMKIDGAAKTISNVSTITGLTNTTLPDDLSTMKVDQAASQGQLKLLADKVQTNANAMSDYRLIGNEAETDKKYSVTDHNEIVLTVQDKKHPAKTETVTIKDVAKKSELDTANKKFTDYAVKYDKNGDTVNKNSITLEGGDAGTVIKNVANGKVAADSKEAINGSQLYKTNQNVTNITNNLDKTNKGFDVYIKDKTTDNTFNVGLGADEKDAFGFDAGNGLAITRDGKKITYSLQDDVSVGKAGEKGKDGKVTVNGKDGEKITINGKNGEIGIQGPKGADGKTNTVTISGKDGTIGVQGPKGADGQDGNSVTLNGKDGSIGIKGKDGKNKVDITTGNGKVGLDGKDGETRIIVKDGNQNNELATMNDGLKFMGDSGTAVGVKLNNQVNIVGGVKAERTGNIVTNLTDNNIGVESVVDDQNNKNAKLVVRLAKNLSDLESITFNSKDKTNPMKIDGNAKTIENIKKMTFGKDGSTDSVTVDGETRVITGLSNTTLPTDLSKLKDDQAASQGQLKAVLNKATATDDFSVKYDKKDTGEVDKNSITLGGDTNGTVIKNVANGKVAADSKEAINGSQLHEVKNNLTNEINTTNQNVTNVTNNLGKTNKGFDVYIKENTDTNKFNVGLGADDKDAFGFDAGNGLEISKNGKKITYALKDDIEVGKEGQPGQAGKDGKVTVNGKDGEKVTIDGKDGKIESKA</sequence>
<dbReference type="Gene3D" id="1.20.5.170">
    <property type="match status" value="1"/>
</dbReference>
<feature type="compositionally biased region" description="Basic and acidic residues" evidence="1">
    <location>
        <begin position="876"/>
        <end position="894"/>
    </location>
</feature>
<feature type="region of interest" description="Disordered" evidence="1">
    <location>
        <begin position="857"/>
        <end position="894"/>
    </location>
</feature>
<reference evidence="3 4" key="1">
    <citation type="submission" date="2017-05" db="EMBL/GenBank/DDBJ databases">
        <authorList>
            <person name="Song R."/>
            <person name="Chenine A.L."/>
            <person name="Ruprecht R.M."/>
        </authorList>
    </citation>
    <scope>NUCLEOTIDE SEQUENCE [LARGE SCALE GENOMIC DNA]</scope>
    <source>
        <strain evidence="3 4">KA00229</strain>
    </source>
</reference>
<dbReference type="Proteomes" id="UP000242958">
    <property type="component" value="Unassembled WGS sequence"/>
</dbReference>
<feature type="region of interest" description="Disordered" evidence="1">
    <location>
        <begin position="1"/>
        <end position="31"/>
    </location>
</feature>
<evidence type="ECO:0000259" key="2">
    <source>
        <dbReference type="Pfam" id="PF05662"/>
    </source>
</evidence>
<feature type="domain" description="Trimeric autotransporter adhesin YadA-like stalk" evidence="2">
    <location>
        <begin position="751"/>
        <end position="793"/>
    </location>
</feature>
<organism evidence="3 4">
    <name type="scientific">Megasphaera hutchinsoni</name>
    <dbReference type="NCBI Taxonomy" id="1588748"/>
    <lineage>
        <taxon>Bacteria</taxon>
        <taxon>Bacillati</taxon>
        <taxon>Bacillota</taxon>
        <taxon>Negativicutes</taxon>
        <taxon>Veillonellales</taxon>
        <taxon>Veillonellaceae</taxon>
        <taxon>Megasphaera</taxon>
    </lineage>
</organism>
<dbReference type="Pfam" id="PF05662">
    <property type="entry name" value="YadA_stalk"/>
    <property type="match status" value="2"/>
</dbReference>